<proteinExistence type="predicted"/>
<sequence length="71" mass="8172">MRVRTHAEIEMLLPTEENWTQLTQMETVLKPFGEYTNVVSKDMPTIADSLAIYWGLDDLLSDMRAAQGDFH</sequence>
<evidence type="ECO:0000313" key="2">
    <source>
        <dbReference type="Proteomes" id="UP001345013"/>
    </source>
</evidence>
<accession>A0ABR0KDT4</accession>
<evidence type="ECO:0000313" key="1">
    <source>
        <dbReference type="EMBL" id="KAK5093242.1"/>
    </source>
</evidence>
<reference evidence="1 2" key="1">
    <citation type="submission" date="2023-08" db="EMBL/GenBank/DDBJ databases">
        <title>Black Yeasts Isolated from many extreme environments.</title>
        <authorList>
            <person name="Coleine C."/>
            <person name="Stajich J.E."/>
            <person name="Selbmann L."/>
        </authorList>
    </citation>
    <scope>NUCLEOTIDE SEQUENCE [LARGE SCALE GENOMIC DNA]</scope>
    <source>
        <strain evidence="1 2">CCFEE 5885</strain>
    </source>
</reference>
<name>A0ABR0KDT4_9EURO</name>
<dbReference type="EMBL" id="JAVRRG010000046">
    <property type="protein sequence ID" value="KAK5093242.1"/>
    <property type="molecule type" value="Genomic_DNA"/>
</dbReference>
<protein>
    <submittedName>
        <fullName evidence="1">Uncharacterized protein</fullName>
    </submittedName>
</protein>
<comment type="caution">
    <text evidence="1">The sequence shown here is derived from an EMBL/GenBank/DDBJ whole genome shotgun (WGS) entry which is preliminary data.</text>
</comment>
<dbReference type="Proteomes" id="UP001345013">
    <property type="component" value="Unassembled WGS sequence"/>
</dbReference>
<organism evidence="1 2">
    <name type="scientific">Lithohypha guttulata</name>
    <dbReference type="NCBI Taxonomy" id="1690604"/>
    <lineage>
        <taxon>Eukaryota</taxon>
        <taxon>Fungi</taxon>
        <taxon>Dikarya</taxon>
        <taxon>Ascomycota</taxon>
        <taxon>Pezizomycotina</taxon>
        <taxon>Eurotiomycetes</taxon>
        <taxon>Chaetothyriomycetidae</taxon>
        <taxon>Chaetothyriales</taxon>
        <taxon>Trichomeriaceae</taxon>
        <taxon>Lithohypha</taxon>
    </lineage>
</organism>
<gene>
    <name evidence="1" type="ORF">LTR24_004503</name>
</gene>
<keyword evidence="2" id="KW-1185">Reference proteome</keyword>